<sequence>MNTFTTDYENEHQDAPSISLDHSNYFRDFEENEDHLLLDMDSLVRRRNDDLIIPRTYQSAMKKCSLGEEPEDSDSGSGWASKPVSEWTLDESVSWLLVSAAYLNQPYGSIQQSLALPGPELSQLDRHDFITRDPIYGERLYSLLCGHQPPVRHHHPQHILPQHQHQHQHQSHQHQQHQPLDGETPGLEFFTGNSNGAFKQDRSSGDDDEPQPGSSSNNASDAESENSVEVSTKRPPGRPRLLKTKKNPTSQGKLWEFIRDLLRNRKTCPSLICWEDYSQAKFRFVRSDEVAKLWGSRKGNTKMTYEKLSRAM</sequence>
<reference evidence="1" key="1">
    <citation type="submission" date="2023-04" db="EMBL/GenBank/DDBJ databases">
        <title>A chromosome-level genome assembly of the parasitoid wasp Eretmocerus hayati.</title>
        <authorList>
            <person name="Zhong Y."/>
            <person name="Liu S."/>
            <person name="Liu Y."/>
        </authorList>
    </citation>
    <scope>NUCLEOTIDE SEQUENCE</scope>
    <source>
        <strain evidence="1">ZJU_SS_LIU_2023</strain>
    </source>
</reference>
<feature type="non-terminal residue" evidence="1">
    <location>
        <position position="312"/>
    </location>
</feature>
<evidence type="ECO:0000313" key="1">
    <source>
        <dbReference type="EMBL" id="KAJ8675356.1"/>
    </source>
</evidence>
<protein>
    <submittedName>
        <fullName evidence="1">Uncharacterized protein</fullName>
    </submittedName>
</protein>
<dbReference type="EMBL" id="CM056742">
    <property type="protein sequence ID" value="KAJ8675356.1"/>
    <property type="molecule type" value="Genomic_DNA"/>
</dbReference>
<proteinExistence type="predicted"/>
<comment type="caution">
    <text evidence="1">The sequence shown here is derived from an EMBL/GenBank/DDBJ whole genome shotgun (WGS) entry which is preliminary data.</text>
</comment>
<dbReference type="Proteomes" id="UP001239111">
    <property type="component" value="Chromosome 2"/>
</dbReference>
<name>A0ACC2NXM0_9HYME</name>
<organism evidence="1 2">
    <name type="scientific">Eretmocerus hayati</name>
    <dbReference type="NCBI Taxonomy" id="131215"/>
    <lineage>
        <taxon>Eukaryota</taxon>
        <taxon>Metazoa</taxon>
        <taxon>Ecdysozoa</taxon>
        <taxon>Arthropoda</taxon>
        <taxon>Hexapoda</taxon>
        <taxon>Insecta</taxon>
        <taxon>Pterygota</taxon>
        <taxon>Neoptera</taxon>
        <taxon>Endopterygota</taxon>
        <taxon>Hymenoptera</taxon>
        <taxon>Apocrita</taxon>
        <taxon>Proctotrupomorpha</taxon>
        <taxon>Chalcidoidea</taxon>
        <taxon>Aphelinidae</taxon>
        <taxon>Aphelininae</taxon>
        <taxon>Eretmocerus</taxon>
    </lineage>
</organism>
<keyword evidence="2" id="KW-1185">Reference proteome</keyword>
<accession>A0ACC2NXM0</accession>
<gene>
    <name evidence="1" type="ORF">QAD02_011142</name>
</gene>
<evidence type="ECO:0000313" key="2">
    <source>
        <dbReference type="Proteomes" id="UP001239111"/>
    </source>
</evidence>